<evidence type="ECO:0000313" key="4">
    <source>
        <dbReference type="Proteomes" id="UP000292564"/>
    </source>
</evidence>
<dbReference type="OrthoDB" id="4227064at2"/>
<keyword evidence="4" id="KW-1185">Reference proteome</keyword>
<accession>A0A4Q7ZF29</accession>
<sequence length="144" mass="15130">MVVMRLVGVVLLLVVAGCAAPPSAGPVSPSAATPSLSPALSPEPAVSDCGSFTLRQGEEMPEPPVTCFLDAHRAKRAARLERTAPSTEGNPVREEYVTDDSGLIAVTIDMSQDPYGGFRIDRKVCTEVAATATRSLAFEGCKLR</sequence>
<protein>
    <recommendedName>
        <fullName evidence="5">Subtilisin inhibitor-like</fullName>
    </recommendedName>
</protein>
<dbReference type="PROSITE" id="PS51257">
    <property type="entry name" value="PROKAR_LIPOPROTEIN"/>
    <property type="match status" value="1"/>
</dbReference>
<evidence type="ECO:0000313" key="3">
    <source>
        <dbReference type="EMBL" id="RZU49362.1"/>
    </source>
</evidence>
<evidence type="ECO:0000256" key="1">
    <source>
        <dbReference type="SAM" id="MobiDB-lite"/>
    </source>
</evidence>
<dbReference type="RefSeq" id="WP_130508454.1">
    <property type="nucleotide sequence ID" value="NZ_SHKY01000001.1"/>
</dbReference>
<keyword evidence="2" id="KW-0732">Signal</keyword>
<evidence type="ECO:0000256" key="2">
    <source>
        <dbReference type="SAM" id="SignalP"/>
    </source>
</evidence>
<evidence type="ECO:0008006" key="5">
    <source>
        <dbReference type="Google" id="ProtNLM"/>
    </source>
</evidence>
<feature type="region of interest" description="Disordered" evidence="1">
    <location>
        <begin position="24"/>
        <end position="43"/>
    </location>
</feature>
<reference evidence="3 4" key="1">
    <citation type="submission" date="2019-02" db="EMBL/GenBank/DDBJ databases">
        <title>Sequencing the genomes of 1000 actinobacteria strains.</title>
        <authorList>
            <person name="Klenk H.-P."/>
        </authorList>
    </citation>
    <scope>NUCLEOTIDE SEQUENCE [LARGE SCALE GENOMIC DNA]</scope>
    <source>
        <strain evidence="3 4">DSM 45162</strain>
    </source>
</reference>
<feature type="signal peptide" evidence="2">
    <location>
        <begin position="1"/>
        <end position="24"/>
    </location>
</feature>
<proteinExistence type="predicted"/>
<dbReference type="AlphaFoldDB" id="A0A4Q7ZF29"/>
<dbReference type="EMBL" id="SHKY01000001">
    <property type="protein sequence ID" value="RZU49362.1"/>
    <property type="molecule type" value="Genomic_DNA"/>
</dbReference>
<name>A0A4Q7ZF29_9ACTN</name>
<feature type="chain" id="PRO_5039718443" description="Subtilisin inhibitor-like" evidence="2">
    <location>
        <begin position="25"/>
        <end position="144"/>
    </location>
</feature>
<gene>
    <name evidence="3" type="ORF">EV385_1112</name>
</gene>
<comment type="caution">
    <text evidence="3">The sequence shown here is derived from an EMBL/GenBank/DDBJ whole genome shotgun (WGS) entry which is preliminary data.</text>
</comment>
<dbReference type="Proteomes" id="UP000292564">
    <property type="component" value="Unassembled WGS sequence"/>
</dbReference>
<organism evidence="3 4">
    <name type="scientific">Krasilnikovia cinnamomea</name>
    <dbReference type="NCBI Taxonomy" id="349313"/>
    <lineage>
        <taxon>Bacteria</taxon>
        <taxon>Bacillati</taxon>
        <taxon>Actinomycetota</taxon>
        <taxon>Actinomycetes</taxon>
        <taxon>Micromonosporales</taxon>
        <taxon>Micromonosporaceae</taxon>
        <taxon>Krasilnikovia</taxon>
    </lineage>
</organism>